<name>A0A0A2C6K5_PROMR</name>
<dbReference type="SUPFAM" id="SSF142433">
    <property type="entry name" value="CinA-like"/>
    <property type="match status" value="1"/>
</dbReference>
<dbReference type="InterPro" id="IPR001453">
    <property type="entry name" value="MoaB/Mog_dom"/>
</dbReference>
<evidence type="ECO:0000256" key="1">
    <source>
        <dbReference type="HAMAP-Rule" id="MF_00226"/>
    </source>
</evidence>
<dbReference type="NCBIfam" id="TIGR00199">
    <property type="entry name" value="PncC_domain"/>
    <property type="match status" value="1"/>
</dbReference>
<dbReference type="CDD" id="cd00885">
    <property type="entry name" value="cinA"/>
    <property type="match status" value="1"/>
</dbReference>
<evidence type="ECO:0000313" key="3">
    <source>
        <dbReference type="EMBL" id="KGG20279.1"/>
    </source>
</evidence>
<feature type="domain" description="MoaB/Mog" evidence="2">
    <location>
        <begin position="18"/>
        <end position="186"/>
    </location>
</feature>
<dbReference type="AlphaFoldDB" id="A0A0A2C6K5"/>
<dbReference type="InterPro" id="IPR008136">
    <property type="entry name" value="CinA_C"/>
</dbReference>
<sequence length="430" mass="46993">MKTSKEITINKKNKFGAEILCIGSEILLGNIVNTNSQWIAEQLAILGIPHFRQTVIGDNPSRLEEAILEASNRSEILITTGGLGPTPDDITTKVIADTFKTPLEQRNDILIDLRNKSKDKDSKLSESQKKQSLVPKGAKIINNYSGTAPGIYWRPKENFTILTFPGVPSELKEMWAKEASKLLISHNLSKEVISSKVLHFAGISESLLADKIPHLLISKNPTVATYARTGSVNVRITAKGENSEETNRLIEPIKKELIQITGLKCFGVDNETLEEIIFKLLLKRKETIAVAESCTGGGIGSKLTKIPGSSKIFHGGVIAYNNSIKQRLLGVPEEIINTHGAVSKPVVESMARGVQIKFKVNWAISVSGIAGPTGGSKLKPVGLVNFCIKGPKTLITWEENFGSNKTREDIQKLSVLNALDRLRLSIIMAN</sequence>
<dbReference type="InterPro" id="IPR008135">
    <property type="entry name" value="Competence-induced_CinA"/>
</dbReference>
<gene>
    <name evidence="3" type="ORF">EV03_1240</name>
</gene>
<dbReference type="InterPro" id="IPR050101">
    <property type="entry name" value="CinA"/>
</dbReference>
<dbReference type="PIRSF" id="PIRSF006728">
    <property type="entry name" value="CinA"/>
    <property type="match status" value="1"/>
</dbReference>
<dbReference type="Pfam" id="PF02464">
    <property type="entry name" value="CinA"/>
    <property type="match status" value="1"/>
</dbReference>
<dbReference type="NCBIfam" id="TIGR00200">
    <property type="entry name" value="cinA_nterm"/>
    <property type="match status" value="1"/>
</dbReference>
<dbReference type="NCBIfam" id="NF001813">
    <property type="entry name" value="PRK00549.1"/>
    <property type="match status" value="1"/>
</dbReference>
<dbReference type="InterPro" id="IPR036425">
    <property type="entry name" value="MoaB/Mog-like_dom_sf"/>
</dbReference>
<dbReference type="Proteomes" id="UP000030392">
    <property type="component" value="Unassembled WGS sequence"/>
</dbReference>
<dbReference type="Gene3D" id="3.30.70.2860">
    <property type="match status" value="1"/>
</dbReference>
<dbReference type="Pfam" id="PF18146">
    <property type="entry name" value="CinA_KH"/>
    <property type="match status" value="1"/>
</dbReference>
<dbReference type="HAMAP" id="MF_00226_B">
    <property type="entry name" value="CinA_B"/>
    <property type="match status" value="1"/>
</dbReference>
<protein>
    <recommendedName>
        <fullName evidence="1">CinA-like protein</fullName>
    </recommendedName>
</protein>
<comment type="caution">
    <text evidence="3">The sequence shown here is derived from an EMBL/GenBank/DDBJ whole genome shotgun (WGS) entry which is preliminary data.</text>
</comment>
<dbReference type="EMBL" id="JNAX01000012">
    <property type="protein sequence ID" value="KGG20279.1"/>
    <property type="molecule type" value="Genomic_DNA"/>
</dbReference>
<accession>A0A0A2C6K5</accession>
<dbReference type="PANTHER" id="PTHR13939:SF0">
    <property type="entry name" value="NMN AMIDOHYDROLASE-LIKE PROTEIN YFAY"/>
    <property type="match status" value="1"/>
</dbReference>
<dbReference type="SUPFAM" id="SSF53218">
    <property type="entry name" value="Molybdenum cofactor biosynthesis proteins"/>
    <property type="match status" value="1"/>
</dbReference>
<dbReference type="Pfam" id="PF00994">
    <property type="entry name" value="MoCF_biosynth"/>
    <property type="match status" value="1"/>
</dbReference>
<dbReference type="PANTHER" id="PTHR13939">
    <property type="entry name" value="NICOTINAMIDE-NUCLEOTIDE AMIDOHYDROLASE PNCC"/>
    <property type="match status" value="1"/>
</dbReference>
<dbReference type="InterPro" id="IPR041424">
    <property type="entry name" value="CinA_KH"/>
</dbReference>
<reference evidence="4" key="1">
    <citation type="journal article" date="2014" name="Sci. Data">
        <title>Genomes of diverse isolates of the marine cyanobacterium Prochlorococcus.</title>
        <authorList>
            <person name="Biller S."/>
            <person name="Berube P."/>
            <person name="Thompson J."/>
            <person name="Kelly L."/>
            <person name="Roggensack S."/>
            <person name="Awad L."/>
            <person name="Roache-Johnson K."/>
            <person name="Ding H."/>
            <person name="Giovannoni S.J."/>
            <person name="Moore L.R."/>
            <person name="Chisholm S.W."/>
        </authorList>
    </citation>
    <scope>NUCLEOTIDE SEQUENCE [LARGE SCALE GENOMIC DNA]</scope>
    <source>
        <strain evidence="4">PAC1</strain>
    </source>
</reference>
<dbReference type="RefSeq" id="WP_036906205.1">
    <property type="nucleotide sequence ID" value="NZ_CP138967.1"/>
</dbReference>
<evidence type="ECO:0000313" key="4">
    <source>
        <dbReference type="Proteomes" id="UP000030392"/>
    </source>
</evidence>
<comment type="similarity">
    <text evidence="1">Belongs to the CinA family.</text>
</comment>
<organism evidence="3 4">
    <name type="scientific">Prochlorococcus marinus str. PAC1</name>
    <dbReference type="NCBI Taxonomy" id="59924"/>
    <lineage>
        <taxon>Bacteria</taxon>
        <taxon>Bacillati</taxon>
        <taxon>Cyanobacteriota</taxon>
        <taxon>Cyanophyceae</taxon>
        <taxon>Synechococcales</taxon>
        <taxon>Prochlorococcaceae</taxon>
        <taxon>Prochlorococcus</taxon>
    </lineage>
</organism>
<dbReference type="SMART" id="SM00852">
    <property type="entry name" value="MoCF_biosynth"/>
    <property type="match status" value="1"/>
</dbReference>
<dbReference type="Gene3D" id="3.40.980.10">
    <property type="entry name" value="MoaB/Mog-like domain"/>
    <property type="match status" value="1"/>
</dbReference>
<proteinExistence type="inferred from homology"/>
<dbReference type="Gene3D" id="3.90.950.20">
    <property type="entry name" value="CinA-like"/>
    <property type="match status" value="1"/>
</dbReference>
<evidence type="ECO:0000259" key="2">
    <source>
        <dbReference type="SMART" id="SM00852"/>
    </source>
</evidence>
<dbReference type="InterPro" id="IPR036653">
    <property type="entry name" value="CinA-like_C"/>
</dbReference>